<dbReference type="GO" id="GO:0032259">
    <property type="term" value="P:methylation"/>
    <property type="evidence" value="ECO:0007669"/>
    <property type="project" value="UniProtKB-KW"/>
</dbReference>
<dbReference type="Proteomes" id="UP001321506">
    <property type="component" value="Unassembled WGS sequence"/>
</dbReference>
<name>A0AAW6T8F7_9MICO</name>
<protein>
    <submittedName>
        <fullName evidence="2">Methyltransferase domain-containing protein</fullName>
    </submittedName>
</protein>
<evidence type="ECO:0000259" key="1">
    <source>
        <dbReference type="Pfam" id="PF08241"/>
    </source>
</evidence>
<keyword evidence="2" id="KW-0808">Transferase</keyword>
<reference evidence="2 3" key="1">
    <citation type="submission" date="2023-04" db="EMBL/GenBank/DDBJ databases">
        <title>Klugiella caeni sp. nov. isolated from the sludge of biochemical tank.</title>
        <authorList>
            <person name="Geng K."/>
        </authorList>
    </citation>
    <scope>NUCLEOTIDE SEQUENCE [LARGE SCALE GENOMIC DNA]</scope>
    <source>
        <strain evidence="2 3">YN-L-19</strain>
    </source>
</reference>
<dbReference type="AlphaFoldDB" id="A0AAW6T8F7"/>
<evidence type="ECO:0000313" key="3">
    <source>
        <dbReference type="Proteomes" id="UP001321506"/>
    </source>
</evidence>
<dbReference type="CDD" id="cd02440">
    <property type="entry name" value="AdoMet_MTases"/>
    <property type="match status" value="1"/>
</dbReference>
<dbReference type="SUPFAM" id="SSF53335">
    <property type="entry name" value="S-adenosyl-L-methionine-dependent methyltransferases"/>
    <property type="match status" value="1"/>
</dbReference>
<dbReference type="Pfam" id="PF08241">
    <property type="entry name" value="Methyltransf_11"/>
    <property type="match status" value="1"/>
</dbReference>
<sequence>MATSRQWQLEHDSAVQSERYSVPAIFGPFADALLERASISPGDRVIDIGCGTGAATRPIARLAGESGQVIGVDVNQASLQVAASVSPTDGAMIEWVEADAEHLPFDDGSFDVVVMAQTLQFLPDRAAALREARRVLRSGGRLVASFWASTHSNPYFEALTSALLRLIDDTTARGVASVFALAKPEPAVESAEEAGFSSIRLEQVTLRLDLTPVAQFLPQHMAGTPMARGWSAASDSARAHVVEQVTEAIARFGPQVPFCSHVLVATA</sequence>
<feature type="domain" description="Methyltransferase type 11" evidence="1">
    <location>
        <begin position="46"/>
        <end position="143"/>
    </location>
</feature>
<dbReference type="GO" id="GO:0008757">
    <property type="term" value="F:S-adenosylmethionine-dependent methyltransferase activity"/>
    <property type="evidence" value="ECO:0007669"/>
    <property type="project" value="InterPro"/>
</dbReference>
<accession>A0AAW6T8F7</accession>
<dbReference type="PANTHER" id="PTHR43591:SF24">
    <property type="entry name" value="2-METHOXY-6-POLYPRENYL-1,4-BENZOQUINOL METHYLASE, MITOCHONDRIAL"/>
    <property type="match status" value="1"/>
</dbReference>
<dbReference type="PANTHER" id="PTHR43591">
    <property type="entry name" value="METHYLTRANSFERASE"/>
    <property type="match status" value="1"/>
</dbReference>
<comment type="caution">
    <text evidence="2">The sequence shown here is derived from an EMBL/GenBank/DDBJ whole genome shotgun (WGS) entry which is preliminary data.</text>
</comment>
<proteinExistence type="predicted"/>
<keyword evidence="3" id="KW-1185">Reference proteome</keyword>
<dbReference type="InterPro" id="IPR013216">
    <property type="entry name" value="Methyltransf_11"/>
</dbReference>
<evidence type="ECO:0000313" key="2">
    <source>
        <dbReference type="EMBL" id="MDI2098380.1"/>
    </source>
</evidence>
<dbReference type="RefSeq" id="WP_281488177.1">
    <property type="nucleotide sequence ID" value="NZ_JASATX010000002.1"/>
</dbReference>
<organism evidence="2 3">
    <name type="scientific">Ruicaihuangia caeni</name>
    <dbReference type="NCBI Taxonomy" id="3042517"/>
    <lineage>
        <taxon>Bacteria</taxon>
        <taxon>Bacillati</taxon>
        <taxon>Actinomycetota</taxon>
        <taxon>Actinomycetes</taxon>
        <taxon>Micrococcales</taxon>
        <taxon>Microbacteriaceae</taxon>
        <taxon>Ruicaihuangia</taxon>
    </lineage>
</organism>
<dbReference type="Gene3D" id="3.40.50.150">
    <property type="entry name" value="Vaccinia Virus protein VP39"/>
    <property type="match status" value="1"/>
</dbReference>
<dbReference type="InterPro" id="IPR029063">
    <property type="entry name" value="SAM-dependent_MTases_sf"/>
</dbReference>
<dbReference type="EMBL" id="JASATX010000002">
    <property type="protein sequence ID" value="MDI2098380.1"/>
    <property type="molecule type" value="Genomic_DNA"/>
</dbReference>
<keyword evidence="2" id="KW-0489">Methyltransferase</keyword>
<gene>
    <name evidence="2" type="ORF">QF206_05300</name>
</gene>